<keyword evidence="1" id="KW-0472">Membrane</keyword>
<keyword evidence="1" id="KW-1133">Transmembrane helix</keyword>
<dbReference type="EMBL" id="CP007536">
    <property type="protein sequence ID" value="AIC17102.1"/>
    <property type="molecule type" value="Genomic_DNA"/>
</dbReference>
<dbReference type="STRING" id="926571.NVIE_028280"/>
<protein>
    <submittedName>
        <fullName evidence="2">Uncharacterized protein</fullName>
    </submittedName>
</protein>
<dbReference type="RefSeq" id="WP_075055721.1">
    <property type="nucleotide sequence ID" value="NZ_CP007536.1"/>
</dbReference>
<feature type="transmembrane region" description="Helical" evidence="1">
    <location>
        <begin position="132"/>
        <end position="154"/>
    </location>
</feature>
<evidence type="ECO:0000256" key="1">
    <source>
        <dbReference type="SAM" id="Phobius"/>
    </source>
</evidence>
<keyword evidence="1" id="KW-0812">Transmembrane</keyword>
<dbReference type="GeneID" id="74948063"/>
<dbReference type="HOGENOM" id="CLU_1607071_0_0_2"/>
<gene>
    <name evidence="2" type="ORF">NVIE_028280</name>
</gene>
<dbReference type="OrthoDB" id="10920at2157"/>
<reference evidence="2 3" key="1">
    <citation type="journal article" date="2014" name="Int. J. Syst. Evol. Microbiol.">
        <title>Nitrososphaera viennensis gen. nov., sp. nov., an aerobic and mesophilic, ammonia-oxidizing archaeon from soil and a member of the archaeal phylum Thaumarchaeota.</title>
        <authorList>
            <person name="Stieglmeier M."/>
            <person name="Klingl A."/>
            <person name="Alves R.J."/>
            <person name="Rittmann S.K."/>
            <person name="Melcher M."/>
            <person name="Leisch N."/>
            <person name="Schleper C."/>
        </authorList>
    </citation>
    <scope>NUCLEOTIDE SEQUENCE [LARGE SCALE GENOMIC DNA]</scope>
    <source>
        <strain evidence="2">EN76</strain>
    </source>
</reference>
<evidence type="ECO:0000313" key="3">
    <source>
        <dbReference type="Proteomes" id="UP000027093"/>
    </source>
</evidence>
<dbReference type="AlphaFoldDB" id="A0A060HVM0"/>
<proteinExistence type="predicted"/>
<feature type="transmembrane region" description="Helical" evidence="1">
    <location>
        <begin position="21"/>
        <end position="41"/>
    </location>
</feature>
<organism evidence="2 3">
    <name type="scientific">Nitrososphaera viennensis EN76</name>
    <dbReference type="NCBI Taxonomy" id="926571"/>
    <lineage>
        <taxon>Archaea</taxon>
        <taxon>Nitrososphaerota</taxon>
        <taxon>Nitrososphaeria</taxon>
        <taxon>Nitrososphaerales</taxon>
        <taxon>Nitrososphaeraceae</taxon>
        <taxon>Nitrososphaera</taxon>
    </lineage>
</organism>
<feature type="transmembrane region" description="Helical" evidence="1">
    <location>
        <begin position="100"/>
        <end position="120"/>
    </location>
</feature>
<name>A0A060HVM0_9ARCH</name>
<sequence>MSGEKSGFFKRYREAINFNRNIIIAGLGAFFTGALVAQLYSGYDKTSNSLANSAITLAAEYSVYIPAFAFLYYWDNRSKYIEPATGRRDGKRVRADIKKLLATFSVSEVAFSLTKVGVQFQLLQSSSGNDAYISAMAASIAAWAVFFVLVNYMARLVRLFKN</sequence>
<evidence type="ECO:0000313" key="2">
    <source>
        <dbReference type="EMBL" id="AIC17102.1"/>
    </source>
</evidence>
<keyword evidence="3" id="KW-1185">Reference proteome</keyword>
<accession>A0A060HVM0</accession>
<dbReference type="KEGG" id="nvn:NVIE_028280"/>
<feature type="transmembrane region" description="Helical" evidence="1">
    <location>
        <begin position="53"/>
        <end position="74"/>
    </location>
</feature>
<dbReference type="Proteomes" id="UP000027093">
    <property type="component" value="Chromosome"/>
</dbReference>